<evidence type="ECO:0000313" key="2">
    <source>
        <dbReference type="EMBL" id="MBU3030269.1"/>
    </source>
</evidence>
<name>A0ABS6AI49_9RHOB</name>
<gene>
    <name evidence="2" type="ORF">KNW02_09065</name>
</gene>
<dbReference type="InterPro" id="IPR013901">
    <property type="entry name" value="Anthrone_oxy"/>
</dbReference>
<dbReference type="Proteomes" id="UP001166191">
    <property type="component" value="Unassembled WGS sequence"/>
</dbReference>
<keyword evidence="1" id="KW-0812">Transmembrane</keyword>
<comment type="caution">
    <text evidence="2">The sequence shown here is derived from an EMBL/GenBank/DDBJ whole genome shotgun (WGS) entry which is preliminary data.</text>
</comment>
<keyword evidence="1" id="KW-0472">Membrane</keyword>
<feature type="transmembrane region" description="Helical" evidence="1">
    <location>
        <begin position="39"/>
        <end position="61"/>
    </location>
</feature>
<sequence>MLVNVPMNQALAAVGLPLPADEAARVWSDYSSRWQVWNILRCLAAGGALLLTGIALAAAAATRPVAMVATC</sequence>
<evidence type="ECO:0000313" key="3">
    <source>
        <dbReference type="Proteomes" id="UP001166191"/>
    </source>
</evidence>
<dbReference type="Pfam" id="PF08592">
    <property type="entry name" value="Anthrone_oxy"/>
    <property type="match status" value="1"/>
</dbReference>
<keyword evidence="3" id="KW-1185">Reference proteome</keyword>
<dbReference type="EMBL" id="JAHKNG010000012">
    <property type="protein sequence ID" value="MBU3030269.1"/>
    <property type="molecule type" value="Genomic_DNA"/>
</dbReference>
<protein>
    <submittedName>
        <fullName evidence="2">DUF1772 domain-containing protein</fullName>
    </submittedName>
</protein>
<proteinExistence type="predicted"/>
<evidence type="ECO:0000256" key="1">
    <source>
        <dbReference type="SAM" id="Phobius"/>
    </source>
</evidence>
<reference evidence="2" key="1">
    <citation type="submission" date="2021-06" db="EMBL/GenBank/DDBJ databases">
        <title>Paracoccus bacterium XHP0099 sp. nov., isolated from the surface waters of the Yellow Sea.</title>
        <authorList>
            <person name="Xue H."/>
            <person name="Zhang D."/>
        </authorList>
    </citation>
    <scope>NUCLEOTIDE SEQUENCE</scope>
    <source>
        <strain evidence="2">XHP0099</strain>
    </source>
</reference>
<accession>A0ABS6AI49</accession>
<organism evidence="2 3">
    <name type="scientific">Paracoccus marinaquae</name>
    <dbReference type="NCBI Taxonomy" id="2841926"/>
    <lineage>
        <taxon>Bacteria</taxon>
        <taxon>Pseudomonadati</taxon>
        <taxon>Pseudomonadota</taxon>
        <taxon>Alphaproteobacteria</taxon>
        <taxon>Rhodobacterales</taxon>
        <taxon>Paracoccaceae</taxon>
        <taxon>Paracoccus</taxon>
    </lineage>
</organism>
<keyword evidence="1" id="KW-1133">Transmembrane helix</keyword>
<dbReference type="RefSeq" id="WP_216032945.1">
    <property type="nucleotide sequence ID" value="NZ_JAHKNG010000012.1"/>
</dbReference>